<dbReference type="SMART" id="SM00471">
    <property type="entry name" value="HDc"/>
    <property type="match status" value="1"/>
</dbReference>
<protein>
    <submittedName>
        <fullName evidence="2">HD domain-containing protein</fullName>
    </submittedName>
</protein>
<dbReference type="EMBL" id="JABUFE010000022">
    <property type="protein sequence ID" value="NSX56869.1"/>
    <property type="molecule type" value="Genomic_DNA"/>
</dbReference>
<dbReference type="Pfam" id="PF01966">
    <property type="entry name" value="HD"/>
    <property type="match status" value="1"/>
</dbReference>
<evidence type="ECO:0000313" key="2">
    <source>
        <dbReference type="EMBL" id="NSX56869.1"/>
    </source>
</evidence>
<dbReference type="InterPro" id="IPR006674">
    <property type="entry name" value="HD_domain"/>
</dbReference>
<gene>
    <name evidence="2" type="ORF">HRQ87_18975</name>
</gene>
<dbReference type="InterPro" id="IPR006675">
    <property type="entry name" value="HDIG_dom"/>
</dbReference>
<reference evidence="2 3" key="1">
    <citation type="submission" date="2020-06" db="EMBL/GenBank/DDBJ databases">
        <title>Sulfitobacter algicola sp. nov., isolated from green algae.</title>
        <authorList>
            <person name="Wang C."/>
        </authorList>
    </citation>
    <scope>NUCLEOTIDE SEQUENCE [LARGE SCALE GENOMIC DNA]</scope>
    <source>
        <strain evidence="2 3">1151</strain>
    </source>
</reference>
<dbReference type="InterPro" id="IPR003607">
    <property type="entry name" value="HD/PDEase_dom"/>
</dbReference>
<name>A0ABX2IVC8_9RHOB</name>
<dbReference type="InterPro" id="IPR050135">
    <property type="entry name" value="dGTPase-like"/>
</dbReference>
<dbReference type="Proteomes" id="UP000777935">
    <property type="component" value="Unassembled WGS sequence"/>
</dbReference>
<organism evidence="2 3">
    <name type="scientific">Parasulfitobacter algicola</name>
    <dbReference type="NCBI Taxonomy" id="2614809"/>
    <lineage>
        <taxon>Bacteria</taxon>
        <taxon>Pseudomonadati</taxon>
        <taxon>Pseudomonadota</taxon>
        <taxon>Alphaproteobacteria</taxon>
        <taxon>Rhodobacterales</taxon>
        <taxon>Roseobacteraceae</taxon>
        <taxon>Parasulfitobacter</taxon>
    </lineage>
</organism>
<evidence type="ECO:0000313" key="3">
    <source>
        <dbReference type="Proteomes" id="UP000777935"/>
    </source>
</evidence>
<sequence>MKENAFGAPELMSMTTDTWTMRSDEEPFFRDGVVQALIATKPMQRLGRIGFLGAIDYVRKGSGASPDRRRHNRLEHSLGVAKLAERYSDLVGMTQKDRNLVLAAALLHDIGHGPLSHTLEPVFEEKFGINHHKASRDIIRGESMLGAEIRTVLQEFSVDPEQVIALIDGENVNQYSFLFSSPLNLDTLEGITRCRAFVGPRAAFGSPITLVERMAENSKFLQNDYDAFWQLKHNVYNLFINARLGRVFDTVAQTYMRAQIDSFSKDDFLKTEVDLKRGHKQLFAMFRKIIDGTKRARDELPTEWMEICVEIKDRNFFIAHDFSLSDPACINERYRQSKEVRTTTLDDLLS</sequence>
<dbReference type="SUPFAM" id="SSF109604">
    <property type="entry name" value="HD-domain/PDEase-like"/>
    <property type="match status" value="1"/>
</dbReference>
<keyword evidence="3" id="KW-1185">Reference proteome</keyword>
<proteinExistence type="predicted"/>
<dbReference type="Gene3D" id="1.10.3210.10">
    <property type="entry name" value="Hypothetical protein af1432"/>
    <property type="match status" value="1"/>
</dbReference>
<dbReference type="NCBIfam" id="TIGR00277">
    <property type="entry name" value="HDIG"/>
    <property type="match status" value="1"/>
</dbReference>
<feature type="domain" description="HD" evidence="1">
    <location>
        <begin position="73"/>
        <end position="217"/>
    </location>
</feature>
<evidence type="ECO:0000259" key="1">
    <source>
        <dbReference type="PROSITE" id="PS51831"/>
    </source>
</evidence>
<dbReference type="CDD" id="cd00077">
    <property type="entry name" value="HDc"/>
    <property type="match status" value="1"/>
</dbReference>
<comment type="caution">
    <text evidence="2">The sequence shown here is derived from an EMBL/GenBank/DDBJ whole genome shotgun (WGS) entry which is preliminary data.</text>
</comment>
<accession>A0ABX2IVC8</accession>
<dbReference type="PANTHER" id="PTHR11373">
    <property type="entry name" value="DEOXYNUCLEOSIDE TRIPHOSPHATE TRIPHOSPHOHYDROLASE"/>
    <property type="match status" value="1"/>
</dbReference>
<dbReference type="PANTHER" id="PTHR11373:SF4">
    <property type="entry name" value="DEOXYNUCLEOSIDE TRIPHOSPHATE TRIPHOSPHOHYDROLASE SAMHD1"/>
    <property type="match status" value="1"/>
</dbReference>
<dbReference type="PROSITE" id="PS51831">
    <property type="entry name" value="HD"/>
    <property type="match status" value="1"/>
</dbReference>
<dbReference type="RefSeq" id="WP_174140021.1">
    <property type="nucleotide sequence ID" value="NZ_JABUFE010000022.1"/>
</dbReference>